<organism evidence="2 3">
    <name type="scientific">Pseudoroseomonas cervicalis ATCC 49957</name>
    <dbReference type="NCBI Taxonomy" id="525371"/>
    <lineage>
        <taxon>Bacteria</taxon>
        <taxon>Pseudomonadati</taxon>
        <taxon>Pseudomonadota</taxon>
        <taxon>Alphaproteobacteria</taxon>
        <taxon>Acetobacterales</taxon>
        <taxon>Roseomonadaceae</taxon>
        <taxon>Roseomonas</taxon>
    </lineage>
</organism>
<evidence type="ECO:0000256" key="1">
    <source>
        <dbReference type="SAM" id="Phobius"/>
    </source>
</evidence>
<gene>
    <name evidence="2" type="ORF">HMPREF0731_0673</name>
</gene>
<accession>D5RHW3</accession>
<dbReference type="HOGENOM" id="CLU_2800261_0_0_5"/>
<keyword evidence="1" id="KW-0472">Membrane</keyword>
<keyword evidence="1" id="KW-0812">Transmembrane</keyword>
<comment type="caution">
    <text evidence="2">The sequence shown here is derived from an EMBL/GenBank/DDBJ whole genome shotgun (WGS) entry which is preliminary data.</text>
</comment>
<evidence type="ECO:0000313" key="3">
    <source>
        <dbReference type="Proteomes" id="UP000005324"/>
    </source>
</evidence>
<feature type="non-terminal residue" evidence="2">
    <location>
        <position position="68"/>
    </location>
</feature>
<protein>
    <submittedName>
        <fullName evidence="2">Uncharacterized protein</fullName>
    </submittedName>
</protein>
<reference evidence="2 3" key="1">
    <citation type="submission" date="2010-04" db="EMBL/GenBank/DDBJ databases">
        <authorList>
            <person name="Qin X."/>
            <person name="Bachman B."/>
            <person name="Battles P."/>
            <person name="Bell A."/>
            <person name="Bess C."/>
            <person name="Bickham C."/>
            <person name="Chaboub L."/>
            <person name="Chen D."/>
            <person name="Coyle M."/>
            <person name="Deiros D.R."/>
            <person name="Dinh H."/>
            <person name="Forbes L."/>
            <person name="Fowler G."/>
            <person name="Francisco L."/>
            <person name="Fu Q."/>
            <person name="Gubbala S."/>
            <person name="Hale W."/>
            <person name="Han Y."/>
            <person name="Hemphill L."/>
            <person name="Highlander S.K."/>
            <person name="Hirani K."/>
            <person name="Hogues M."/>
            <person name="Jackson L."/>
            <person name="Jakkamsetti A."/>
            <person name="Javaid M."/>
            <person name="Jiang H."/>
            <person name="Korchina V."/>
            <person name="Kovar C."/>
            <person name="Lara F."/>
            <person name="Lee S."/>
            <person name="Mata R."/>
            <person name="Mathew T."/>
            <person name="Moen C."/>
            <person name="Morales K."/>
            <person name="Munidasa M."/>
            <person name="Nazareth L."/>
            <person name="Ngo R."/>
            <person name="Nguyen L."/>
            <person name="Okwuonu G."/>
            <person name="Ongeri F."/>
            <person name="Patil S."/>
            <person name="Petrosino J."/>
            <person name="Pham C."/>
            <person name="Pham P."/>
            <person name="Pu L.-L."/>
            <person name="Puazo M."/>
            <person name="Raj R."/>
            <person name="Reid J."/>
            <person name="Rouhana J."/>
            <person name="Saada N."/>
            <person name="Shang Y."/>
            <person name="Simmons D."/>
            <person name="Thornton R."/>
            <person name="Warren J."/>
            <person name="Weissenberger G."/>
            <person name="Zhang J."/>
            <person name="Zhang L."/>
            <person name="Zhou C."/>
            <person name="Zhu D."/>
            <person name="Muzny D."/>
            <person name="Worley K."/>
            <person name="Gibbs R."/>
        </authorList>
    </citation>
    <scope>NUCLEOTIDE SEQUENCE [LARGE SCALE GENOMIC DNA]</scope>
    <source>
        <strain evidence="2 3">ATCC 49957</strain>
    </source>
</reference>
<evidence type="ECO:0000313" key="2">
    <source>
        <dbReference type="EMBL" id="EFH13096.1"/>
    </source>
</evidence>
<feature type="transmembrane region" description="Helical" evidence="1">
    <location>
        <begin position="42"/>
        <end position="61"/>
    </location>
</feature>
<dbReference type="EMBL" id="ADVL01000119">
    <property type="protein sequence ID" value="EFH13096.1"/>
    <property type="molecule type" value="Genomic_DNA"/>
</dbReference>
<dbReference type="Proteomes" id="UP000005324">
    <property type="component" value="Unassembled WGS sequence"/>
</dbReference>
<proteinExistence type="predicted"/>
<sequence>MLRTAWWRSVWMRLRVGVVLALLLASLPVTRPSSVVPGPGAGFAAMAGALGTLLLPGQAAAQRSQAPQ</sequence>
<name>D5RHW3_9PROT</name>
<keyword evidence="3" id="KW-1185">Reference proteome</keyword>
<dbReference type="AlphaFoldDB" id="D5RHW3"/>
<keyword evidence="1" id="KW-1133">Transmembrane helix</keyword>